<protein>
    <submittedName>
        <fullName evidence="2">Glycosyltransferase family 4 protein</fullName>
    </submittedName>
</protein>
<evidence type="ECO:0000313" key="3">
    <source>
        <dbReference type="Proteomes" id="UP001198901"/>
    </source>
</evidence>
<sequence>MRLVYITPEVSGVGGLSRIIAIQANYFIENYHYEIDIILLDQKSDNTKIRYFINNRVKLHHLDIYNKGLLGYFNKIKRINKSLKDIKPDIVMVVFDDIFGLHLNRFITTNCPIIYQRHVTKNTNVLYGRKLVRSIKTFLNNKGGLGYDKFVVLTEEHKRDWPHLKNLYTISNPITIDANDKAKLEKKTVIAVGRHDVVKGFDLLLHSWQKVIFNNPDWKLKIYGKFSKRLNLEKIAQQLNINNTVEFHQHTTDIKSAYLESSILVCSSRIEAFSLVIAEAMSLGLPAVSFDCPYGPRAIIKHGVDGLLVKPNDTEKLAEALMTLIENKNLRKQMGERAQENIQRYSPDKIMQKWKLLFESLVQE</sequence>
<dbReference type="SUPFAM" id="SSF53756">
    <property type="entry name" value="UDP-Glycosyltransferase/glycogen phosphorylase"/>
    <property type="match status" value="1"/>
</dbReference>
<accession>A0ABS7XTZ3</accession>
<dbReference type="PANTHER" id="PTHR12526">
    <property type="entry name" value="GLYCOSYLTRANSFERASE"/>
    <property type="match status" value="1"/>
</dbReference>
<dbReference type="Proteomes" id="UP001198901">
    <property type="component" value="Unassembled WGS sequence"/>
</dbReference>
<dbReference type="RefSeq" id="WP_224530537.1">
    <property type="nucleotide sequence ID" value="NZ_JAIUJR010000009.1"/>
</dbReference>
<dbReference type="Pfam" id="PF00534">
    <property type="entry name" value="Glycos_transf_1"/>
    <property type="match status" value="1"/>
</dbReference>
<dbReference type="CDD" id="cd03820">
    <property type="entry name" value="GT4_AmsD-like"/>
    <property type="match status" value="1"/>
</dbReference>
<evidence type="ECO:0000259" key="1">
    <source>
        <dbReference type="Pfam" id="PF00534"/>
    </source>
</evidence>
<dbReference type="EMBL" id="JAIUJR010000009">
    <property type="protein sequence ID" value="MCA0133495.1"/>
    <property type="molecule type" value="Genomic_DNA"/>
</dbReference>
<dbReference type="Gene3D" id="3.40.50.2000">
    <property type="entry name" value="Glycogen Phosphorylase B"/>
    <property type="match status" value="2"/>
</dbReference>
<feature type="domain" description="Glycosyl transferase family 1" evidence="1">
    <location>
        <begin position="181"/>
        <end position="340"/>
    </location>
</feature>
<reference evidence="3" key="1">
    <citation type="submission" date="2023-07" db="EMBL/GenBank/DDBJ databases">
        <authorList>
            <person name="Yue Y."/>
        </authorList>
    </citation>
    <scope>NUCLEOTIDE SEQUENCE [LARGE SCALE GENOMIC DNA]</scope>
    <source>
        <strain evidence="3">D23</strain>
    </source>
</reference>
<gene>
    <name evidence="2" type="ORF">LBU54_12940</name>
</gene>
<name>A0ABS7XTZ3_9FLAO</name>
<comment type="caution">
    <text evidence="2">The sequence shown here is derived from an EMBL/GenBank/DDBJ whole genome shotgun (WGS) entry which is preliminary data.</text>
</comment>
<keyword evidence="3" id="KW-1185">Reference proteome</keyword>
<dbReference type="InterPro" id="IPR001296">
    <property type="entry name" value="Glyco_trans_1"/>
</dbReference>
<evidence type="ECO:0000313" key="2">
    <source>
        <dbReference type="EMBL" id="MCA0133495.1"/>
    </source>
</evidence>
<dbReference type="PANTHER" id="PTHR12526:SF630">
    <property type="entry name" value="GLYCOSYLTRANSFERASE"/>
    <property type="match status" value="1"/>
</dbReference>
<organism evidence="2 3">
    <name type="scientific">Winogradskyella alexanderae</name>
    <dbReference type="NCBI Taxonomy" id="2877123"/>
    <lineage>
        <taxon>Bacteria</taxon>
        <taxon>Pseudomonadati</taxon>
        <taxon>Bacteroidota</taxon>
        <taxon>Flavobacteriia</taxon>
        <taxon>Flavobacteriales</taxon>
        <taxon>Flavobacteriaceae</taxon>
        <taxon>Winogradskyella</taxon>
    </lineage>
</organism>
<proteinExistence type="predicted"/>